<comment type="similarity">
    <text evidence="2">Belongs to the unc-50 family.</text>
</comment>
<proteinExistence type="inferred from homology"/>
<keyword evidence="4 7" id="KW-1133">Transmembrane helix</keyword>
<keyword evidence="8" id="KW-1185">Reference proteome</keyword>
<dbReference type="OMA" id="YRNFMYR"/>
<feature type="transmembrane region" description="Helical" evidence="7">
    <location>
        <begin position="166"/>
        <end position="190"/>
    </location>
</feature>
<feature type="region of interest" description="Disordered" evidence="6">
    <location>
        <begin position="1"/>
        <end position="23"/>
    </location>
</feature>
<evidence type="ECO:0000256" key="7">
    <source>
        <dbReference type="SAM" id="Phobius"/>
    </source>
</evidence>
<dbReference type="InterPro" id="IPR007881">
    <property type="entry name" value="UNC-50"/>
</dbReference>
<dbReference type="CTD" id="25972"/>
<dbReference type="KEGG" id="dci:103514233"/>
<dbReference type="PANTHER" id="PTHR12841:SF6">
    <property type="entry name" value="PROTEIN UNC-50 HOMOLOG"/>
    <property type="match status" value="1"/>
</dbReference>
<organism evidence="8 9">
    <name type="scientific">Diaphorina citri</name>
    <name type="common">Asian citrus psyllid</name>
    <dbReference type="NCBI Taxonomy" id="121845"/>
    <lineage>
        <taxon>Eukaryota</taxon>
        <taxon>Metazoa</taxon>
        <taxon>Ecdysozoa</taxon>
        <taxon>Arthropoda</taxon>
        <taxon>Hexapoda</taxon>
        <taxon>Insecta</taxon>
        <taxon>Pterygota</taxon>
        <taxon>Neoptera</taxon>
        <taxon>Paraneoptera</taxon>
        <taxon>Hemiptera</taxon>
        <taxon>Sternorrhyncha</taxon>
        <taxon>Psylloidea</taxon>
        <taxon>Psyllidae</taxon>
        <taxon>Diaphorininae</taxon>
        <taxon>Diaphorina</taxon>
    </lineage>
</organism>
<name>A0A1S3D9P1_DIACI</name>
<sequence>MSRASSSRSLYSPPLRKDSTSSFLPPPVTHKTCMSAAVKRYRYLRRLFKFEQMDFEFALWQMTYLFISPQKVYKNFNYRKEAKSQFARDDPAFLVLLAGWLCLSSLAFTLNFHLGFWSFVKFLLNFLFVDCIAVGLVIATFLWYLSNKYLIKNQHLGQDVEWAYCFDVHLNAFCPMLVISHIVQLLMYNIFMEHDWFLPVFLGNLLWFLSLSYYVYITFLGYNCLPILHTTQVILSPLIPILIYFAISMLAGWNMSKTLLDYYHYRAF</sequence>
<dbReference type="Proteomes" id="UP000079169">
    <property type="component" value="Unplaced"/>
</dbReference>
<comment type="subcellular location">
    <subcellularLocation>
        <location evidence="1">Membrane</location>
        <topology evidence="1">Multi-pass membrane protein</topology>
    </subcellularLocation>
</comment>
<evidence type="ECO:0000256" key="4">
    <source>
        <dbReference type="ARBA" id="ARBA00022989"/>
    </source>
</evidence>
<feature type="transmembrane region" description="Helical" evidence="7">
    <location>
        <begin position="196"/>
        <end position="222"/>
    </location>
</feature>
<protein>
    <submittedName>
        <fullName evidence="9">Protein unc-50 homolog</fullName>
    </submittedName>
</protein>
<dbReference type="GeneID" id="103514233"/>
<dbReference type="STRING" id="121845.A0A1S3D9P1"/>
<gene>
    <name evidence="9" type="primary">LOC103514233</name>
</gene>
<feature type="transmembrane region" description="Helical" evidence="7">
    <location>
        <begin position="234"/>
        <end position="253"/>
    </location>
</feature>
<evidence type="ECO:0000256" key="5">
    <source>
        <dbReference type="ARBA" id="ARBA00023136"/>
    </source>
</evidence>
<accession>A0A1S3D9P1</accession>
<keyword evidence="3 7" id="KW-0812">Transmembrane</keyword>
<dbReference type="Pfam" id="PF05216">
    <property type="entry name" value="UNC-50"/>
    <property type="match status" value="1"/>
</dbReference>
<keyword evidence="5 7" id="KW-0472">Membrane</keyword>
<dbReference type="PANTHER" id="PTHR12841">
    <property type="entry name" value="PROTEIN UNC-50 HOMOLOG"/>
    <property type="match status" value="1"/>
</dbReference>
<dbReference type="GO" id="GO:0000139">
    <property type="term" value="C:Golgi membrane"/>
    <property type="evidence" value="ECO:0007669"/>
    <property type="project" value="TreeGrafter"/>
</dbReference>
<feature type="transmembrane region" description="Helical" evidence="7">
    <location>
        <begin position="93"/>
        <end position="116"/>
    </location>
</feature>
<feature type="transmembrane region" description="Helical" evidence="7">
    <location>
        <begin position="122"/>
        <end position="145"/>
    </location>
</feature>
<reference evidence="9" key="1">
    <citation type="submission" date="2025-08" db="UniProtKB">
        <authorList>
            <consortium name="RefSeq"/>
        </authorList>
    </citation>
    <scope>IDENTIFICATION</scope>
</reference>
<evidence type="ECO:0000313" key="8">
    <source>
        <dbReference type="Proteomes" id="UP000079169"/>
    </source>
</evidence>
<dbReference type="AlphaFoldDB" id="A0A1S3D9P1"/>
<evidence type="ECO:0000256" key="2">
    <source>
        <dbReference type="ARBA" id="ARBA00006293"/>
    </source>
</evidence>
<evidence type="ECO:0000313" key="9">
    <source>
        <dbReference type="RefSeq" id="XP_008477323.1"/>
    </source>
</evidence>
<evidence type="ECO:0000256" key="3">
    <source>
        <dbReference type="ARBA" id="ARBA00022692"/>
    </source>
</evidence>
<evidence type="ECO:0000256" key="1">
    <source>
        <dbReference type="ARBA" id="ARBA00004141"/>
    </source>
</evidence>
<dbReference type="PaxDb" id="121845-A0A1S3D9P1"/>
<dbReference type="RefSeq" id="XP_008477323.1">
    <property type="nucleotide sequence ID" value="XM_008479101.3"/>
</dbReference>
<evidence type="ECO:0000256" key="6">
    <source>
        <dbReference type="SAM" id="MobiDB-lite"/>
    </source>
</evidence>
<feature type="compositionally biased region" description="Low complexity" evidence="6">
    <location>
        <begin position="1"/>
        <end position="14"/>
    </location>
</feature>